<dbReference type="RefSeq" id="WP_005231948.1">
    <property type="nucleotide sequence ID" value="NZ_CACRTX010000002.1"/>
</dbReference>
<organism evidence="1">
    <name type="scientific">Enterococcus casseliflavus</name>
    <name type="common">Enterococcus flavescens</name>
    <dbReference type="NCBI Taxonomy" id="37734"/>
    <lineage>
        <taxon>Bacteria</taxon>
        <taxon>Bacillati</taxon>
        <taxon>Bacillota</taxon>
        <taxon>Bacilli</taxon>
        <taxon>Lactobacillales</taxon>
        <taxon>Enterococcaceae</taxon>
        <taxon>Enterococcus</taxon>
    </lineage>
</organism>
<protein>
    <submittedName>
        <fullName evidence="1">Uncharacterized protein</fullName>
    </submittedName>
</protein>
<gene>
    <name evidence="1" type="ORF">ECLFYP2_01224</name>
</gene>
<accession>A0A6N2YCG1</accession>
<dbReference type="AlphaFoldDB" id="A0A6N2YCG1"/>
<dbReference type="EMBL" id="CACRTX010000002">
    <property type="protein sequence ID" value="VYT63430.1"/>
    <property type="molecule type" value="Genomic_DNA"/>
</dbReference>
<evidence type="ECO:0000313" key="1">
    <source>
        <dbReference type="EMBL" id="VYT63430.1"/>
    </source>
</evidence>
<reference evidence="1" key="1">
    <citation type="submission" date="2019-11" db="EMBL/GenBank/DDBJ databases">
        <authorList>
            <person name="Feng L."/>
        </authorList>
    </citation>
    <scope>NUCLEOTIDE SEQUENCE</scope>
    <source>
        <strain evidence="1">ECasseliflavusLFYP2</strain>
    </source>
</reference>
<proteinExistence type="predicted"/>
<name>A0A6N2YCG1_ENTCA</name>
<sequence>MGKYNKRKVSQEIYEIRKKIEEEFYSHEFFSMNSEQAAELIFKKLGTIHRIITGHEHIFKRQLNLDFPLFDMASFFQESLNEIFKGLILTYEKKERISNYKITVEEILDLMSIGYKISIFRTYEYFHSKDVVKVTINKKNRMDFNYVNDEVVKYNITYDVLFRDLEVYGNQKEIVKRNLNNIFDVLDFSHKQMFQINVDIDFGDFTLKDYIEFTTILNKIIIRGTYQFFIVANEYGFEKHKLSEWVKKIRKETYLSSKKIEKIITFLTFDFTDSHSDISLSYFVSVDGELMVLNTLFMIQRLDTNIIRLLNIKNKSKFDSEQKKLEEHQVCQIINNLDSRYLIERGKKAIPGVDLLVYSPFHNELHIIELKFKLPIDSAQEIIKLDQQNLKKALIQNKKAKFHIDENSVLSEYFGENFFNKKPNRIQYFTLTNYSIGIGTSTELPSSILLIDHYLRLMNTSIGNVLVNDALSRNDKGMPRKFTKRFSKIELYDYQFVIPMHGAEFKNIREFIDEYHCY</sequence>